<dbReference type="PRINTS" id="PR00377">
    <property type="entry name" value="IMPHPHTASES"/>
</dbReference>
<evidence type="ECO:0000313" key="3">
    <source>
        <dbReference type="EMBL" id="MBB5077243.1"/>
    </source>
</evidence>
<accession>A0A7W8EFA9</accession>
<dbReference type="GO" id="GO:0046872">
    <property type="term" value="F:metal ion binding"/>
    <property type="evidence" value="ECO:0007669"/>
    <property type="project" value="UniProtKB-KW"/>
</dbReference>
<organism evidence="3 4">
    <name type="scientific">Nonomuraea endophytica</name>
    <dbReference type="NCBI Taxonomy" id="714136"/>
    <lineage>
        <taxon>Bacteria</taxon>
        <taxon>Bacillati</taxon>
        <taxon>Actinomycetota</taxon>
        <taxon>Actinomycetes</taxon>
        <taxon>Streptosporangiales</taxon>
        <taxon>Streptosporangiaceae</taxon>
        <taxon>Nonomuraea</taxon>
    </lineage>
</organism>
<proteinExistence type="predicted"/>
<dbReference type="EMBL" id="JACHIN010000003">
    <property type="protein sequence ID" value="MBB5077243.1"/>
    <property type="molecule type" value="Genomic_DNA"/>
</dbReference>
<dbReference type="SUPFAM" id="SSF56655">
    <property type="entry name" value="Carbohydrate phosphatase"/>
    <property type="match status" value="1"/>
</dbReference>
<feature type="binding site" evidence="1">
    <location>
        <position position="88"/>
    </location>
    <ligand>
        <name>Mg(2+)</name>
        <dbReference type="ChEBI" id="CHEBI:18420"/>
        <label>1</label>
        <note>catalytic</note>
    </ligand>
</feature>
<feature type="region of interest" description="Disordered" evidence="2">
    <location>
        <begin position="261"/>
        <end position="299"/>
    </location>
</feature>
<feature type="binding site" evidence="1">
    <location>
        <position position="87"/>
    </location>
    <ligand>
        <name>Mg(2+)</name>
        <dbReference type="ChEBI" id="CHEBI:18420"/>
        <label>1</label>
        <note>catalytic</note>
    </ligand>
</feature>
<dbReference type="AlphaFoldDB" id="A0A7W8EFA9"/>
<evidence type="ECO:0000256" key="2">
    <source>
        <dbReference type="SAM" id="MobiDB-lite"/>
    </source>
</evidence>
<dbReference type="Gene3D" id="3.30.540.10">
    <property type="entry name" value="Fructose-1,6-Bisphosphatase, subunit A, domain 1"/>
    <property type="match status" value="1"/>
</dbReference>
<protein>
    <submittedName>
        <fullName evidence="3">Myo-inositol-1(Or 4)-monophosphatase</fullName>
        <ecNumber evidence="3">3.1.3.25</ecNumber>
    </submittedName>
</protein>
<evidence type="ECO:0000256" key="1">
    <source>
        <dbReference type="PIRSR" id="PIRSR600760-2"/>
    </source>
</evidence>
<keyword evidence="1" id="KW-0460">Magnesium</keyword>
<keyword evidence="1" id="KW-0479">Metal-binding</keyword>
<dbReference type="PANTHER" id="PTHR20854:SF4">
    <property type="entry name" value="INOSITOL-1-MONOPHOSPHATASE-RELATED"/>
    <property type="match status" value="1"/>
</dbReference>
<comment type="caution">
    <text evidence="3">The sequence shown here is derived from an EMBL/GenBank/DDBJ whole genome shotgun (WGS) entry which is preliminary data.</text>
</comment>
<dbReference type="GO" id="GO:0006020">
    <property type="term" value="P:inositol metabolic process"/>
    <property type="evidence" value="ECO:0007669"/>
    <property type="project" value="TreeGrafter"/>
</dbReference>
<dbReference type="InterPro" id="IPR000760">
    <property type="entry name" value="Inositol_monophosphatase-like"/>
</dbReference>
<evidence type="ECO:0000313" key="4">
    <source>
        <dbReference type="Proteomes" id="UP000568380"/>
    </source>
</evidence>
<feature type="binding site" evidence="1">
    <location>
        <position position="214"/>
    </location>
    <ligand>
        <name>Mg(2+)</name>
        <dbReference type="ChEBI" id="CHEBI:18420"/>
        <label>1</label>
        <note>catalytic</note>
    </ligand>
</feature>
<keyword evidence="3" id="KW-0378">Hydrolase</keyword>
<dbReference type="GO" id="GO:0008934">
    <property type="term" value="F:inositol monophosphate 1-phosphatase activity"/>
    <property type="evidence" value="ECO:0007669"/>
    <property type="project" value="TreeGrafter"/>
</dbReference>
<dbReference type="Pfam" id="PF00459">
    <property type="entry name" value="Inositol_P"/>
    <property type="match status" value="1"/>
</dbReference>
<dbReference type="EC" id="3.1.3.25" evidence="3"/>
<dbReference type="PANTHER" id="PTHR20854">
    <property type="entry name" value="INOSITOL MONOPHOSPHATASE"/>
    <property type="match status" value="1"/>
</dbReference>
<gene>
    <name evidence="3" type="ORF">HNR40_002716</name>
</gene>
<dbReference type="RefSeq" id="WP_184960922.1">
    <property type="nucleotide sequence ID" value="NZ_JACHIN010000003.1"/>
</dbReference>
<comment type="cofactor">
    <cofactor evidence="1">
        <name>Mg(2+)</name>
        <dbReference type="ChEBI" id="CHEBI:18420"/>
    </cofactor>
</comment>
<sequence>MDLERARDLAVEAARAAGRLLSAGTADAFGVHAKGAAGDVVTDLDLASEKVLVERILTAYPSHAVIAEESGLLGAAGAEWTWLVDPLDGTNNVAIGLPAYVVGLALCHAGRPVLGVVHDPVTRQTWSAIRGHGALSPSGVRLAPPSRPLPHGPLLAWTQGYTVTRDDATVLGLKAALELHARRVLQLWAPLLSWVMLARGDIDGMVGYRPEAVDLPAGALIAQEAGMEIRALDGSPFDENVNATAADRSFVAAHPDTLPTLLPLLTPATPEPDPDHPHPGKPPTGNPHEETPTRGNPGS</sequence>
<dbReference type="Proteomes" id="UP000568380">
    <property type="component" value="Unassembled WGS sequence"/>
</dbReference>
<dbReference type="GO" id="GO:0007165">
    <property type="term" value="P:signal transduction"/>
    <property type="evidence" value="ECO:0007669"/>
    <property type="project" value="TreeGrafter"/>
</dbReference>
<feature type="binding site" evidence="1">
    <location>
        <position position="68"/>
    </location>
    <ligand>
        <name>Mg(2+)</name>
        <dbReference type="ChEBI" id="CHEBI:18420"/>
        <label>1</label>
        <note>catalytic</note>
    </ligand>
</feature>
<name>A0A7W8EFA9_9ACTN</name>
<keyword evidence="4" id="KW-1185">Reference proteome</keyword>
<dbReference type="Gene3D" id="3.40.190.80">
    <property type="match status" value="1"/>
</dbReference>
<feature type="binding site" evidence="1">
    <location>
        <position position="85"/>
    </location>
    <ligand>
        <name>Mg(2+)</name>
        <dbReference type="ChEBI" id="CHEBI:18420"/>
        <label>1</label>
        <note>catalytic</note>
    </ligand>
</feature>
<reference evidence="3 4" key="1">
    <citation type="submission" date="2020-08" db="EMBL/GenBank/DDBJ databases">
        <title>Genomic Encyclopedia of Type Strains, Phase IV (KMG-IV): sequencing the most valuable type-strain genomes for metagenomic binning, comparative biology and taxonomic classification.</title>
        <authorList>
            <person name="Goeker M."/>
        </authorList>
    </citation>
    <scope>NUCLEOTIDE SEQUENCE [LARGE SCALE GENOMIC DNA]</scope>
    <source>
        <strain evidence="3 4">DSM 45385</strain>
    </source>
</reference>